<comment type="caution">
    <text evidence="2">The sequence shown here is derived from an EMBL/GenBank/DDBJ whole genome shotgun (WGS) entry which is preliminary data.</text>
</comment>
<organism evidence="2 3">
    <name type="scientific">Hymenobacter polaris</name>
    <dbReference type="NCBI Taxonomy" id="2682546"/>
    <lineage>
        <taxon>Bacteria</taxon>
        <taxon>Pseudomonadati</taxon>
        <taxon>Bacteroidota</taxon>
        <taxon>Cytophagia</taxon>
        <taxon>Cytophagales</taxon>
        <taxon>Hymenobacteraceae</taxon>
        <taxon>Hymenobacter</taxon>
    </lineage>
</organism>
<dbReference type="RefSeq" id="WP_169529633.1">
    <property type="nucleotide sequence ID" value="NZ_JABBGH010000001.1"/>
</dbReference>
<feature type="signal peptide" evidence="1">
    <location>
        <begin position="1"/>
        <end position="25"/>
    </location>
</feature>
<evidence type="ECO:0000313" key="3">
    <source>
        <dbReference type="Proteomes" id="UP000559626"/>
    </source>
</evidence>
<feature type="chain" id="PRO_5030646581" evidence="1">
    <location>
        <begin position="26"/>
        <end position="152"/>
    </location>
</feature>
<sequence>MKNLATSHLPLGVLLLLSGIRSTWAQVPANTNRVTLLALNQPPCTVPAASAVLTFKLAYQLAEAEQSAYGFAVSVKFQSTDPNRTFSIGREGQTTITARHDTLTITYPMAAVARVPGLLHPVTCYLYLHRYTAPGRSTVLAKTPPIVFQNCQ</sequence>
<evidence type="ECO:0000313" key="2">
    <source>
        <dbReference type="EMBL" id="NML64327.1"/>
    </source>
</evidence>
<proteinExistence type="predicted"/>
<name>A0A7Y0ABK4_9BACT</name>
<reference evidence="2 3" key="1">
    <citation type="submission" date="2020-04" db="EMBL/GenBank/DDBJ databases">
        <title>Hymenobacter polaris sp. nov., isolated from Arctic soil.</title>
        <authorList>
            <person name="Dahal R.H."/>
        </authorList>
    </citation>
    <scope>NUCLEOTIDE SEQUENCE [LARGE SCALE GENOMIC DNA]</scope>
    <source>
        <strain evidence="2 3">RP-2-7</strain>
    </source>
</reference>
<dbReference type="AlphaFoldDB" id="A0A7Y0ABK4"/>
<evidence type="ECO:0000256" key="1">
    <source>
        <dbReference type="SAM" id="SignalP"/>
    </source>
</evidence>
<keyword evidence="3" id="KW-1185">Reference proteome</keyword>
<protein>
    <submittedName>
        <fullName evidence="2">Uncharacterized protein</fullName>
    </submittedName>
</protein>
<gene>
    <name evidence="2" type="ORF">HHL22_03825</name>
</gene>
<keyword evidence="1" id="KW-0732">Signal</keyword>
<dbReference type="EMBL" id="JABBGH010000001">
    <property type="protein sequence ID" value="NML64327.1"/>
    <property type="molecule type" value="Genomic_DNA"/>
</dbReference>
<accession>A0A7Y0ABK4</accession>
<dbReference type="Proteomes" id="UP000559626">
    <property type="component" value="Unassembled WGS sequence"/>
</dbReference>